<dbReference type="RefSeq" id="WP_343331596.1">
    <property type="nucleotide sequence ID" value="NZ_JAPOHD010000005.1"/>
</dbReference>
<feature type="transmembrane region" description="Helical" evidence="6">
    <location>
        <begin position="371"/>
        <end position="394"/>
    </location>
</feature>
<evidence type="ECO:0000256" key="3">
    <source>
        <dbReference type="ARBA" id="ARBA00022692"/>
    </source>
</evidence>
<dbReference type="PANTHER" id="PTHR30572">
    <property type="entry name" value="MEMBRANE COMPONENT OF TRANSPORTER-RELATED"/>
    <property type="match status" value="1"/>
</dbReference>
<evidence type="ECO:0000313" key="9">
    <source>
        <dbReference type="EMBL" id="MCY1719261.1"/>
    </source>
</evidence>
<comment type="subcellular location">
    <subcellularLocation>
        <location evidence="1">Cell membrane</location>
        <topology evidence="1">Multi-pass membrane protein</topology>
    </subcellularLocation>
</comment>
<keyword evidence="4 6" id="KW-1133">Transmembrane helix</keyword>
<gene>
    <name evidence="9" type="ORF">OU798_02855</name>
</gene>
<sequence>MNSLMLKLSYRKLMRNKIFSVANILGLTVGFASFILIALFIQYELNWDKSNDNYKQIYRLQRYVTNALYATAGNNISPHTRAITAQLIEGKYPEFEKLTVIFEHNSGYLGTDYEHLVNEVGGIAADTCYFDVFSYHFTEGDKTTALNQPYSIALSETLAKKLFNRTDVLNETVMLEKKVPLKVTGVYKDLPFNISLRPPYILSFSTLKPLYNIERSSLWAGNCMTFAKLKPESDAKVAENKIKNLFAGYDDIKHIEMQLCPLSKVYLNFNDRNDYLIVLRLFGLIGVFILVMSGFNYINLSLAQASMRGKEVALKKVIGSRKNTLVAQFLSETLSISVISLLLALTLAYLFLPVFNRIVDKQLTFNLLNNWKFALLLISVAVLTGVLSGIYPAVFMASNKISTLFKENFLGKERHSFSLKKALITFQFAISLFLIVLTVAFSMQIKYISNKDIGFEKQGLFYSRINISDNNVSFDQLRDRLLKHPDVFDVSLSENFPFVRQGGGTTNWEGGNQDEKITCRFNHISYNYLSMLGTHLVAGRNFNSTFKGDVGKNCIINETAAKCFGWDNPIGKRVKDNRLTIVGVVKDFVYKDMHNPVEPGVYILAPDMVSGDWIFSFRINEKNEAAVKAMLSNELKTTFPNDPFEITDFSFAFTGENAYRIYQSLNNSLLFFTLLNVLLAIVGVFGLVAFTVARRTKEIGIRKINGSSAVSIFTLLNREYHFLIIFSAVIAFPAAWLAYMAIPSANKYPVQPWIFMLSIFTLLVIVLASTSFLTIKAATRNPVEALRYE</sequence>
<keyword evidence="5 6" id="KW-0472">Membrane</keyword>
<evidence type="ECO:0000256" key="6">
    <source>
        <dbReference type="SAM" id="Phobius"/>
    </source>
</evidence>
<feature type="transmembrane region" description="Helical" evidence="6">
    <location>
        <begin position="422"/>
        <end position="443"/>
    </location>
</feature>
<feature type="transmembrane region" description="Helical" evidence="6">
    <location>
        <begin position="21"/>
        <end position="43"/>
    </location>
</feature>
<keyword evidence="3 6" id="KW-0812">Transmembrane</keyword>
<keyword evidence="2" id="KW-1003">Cell membrane</keyword>
<evidence type="ECO:0000313" key="10">
    <source>
        <dbReference type="Proteomes" id="UP001145087"/>
    </source>
</evidence>
<dbReference type="Pfam" id="PF02687">
    <property type="entry name" value="FtsX"/>
    <property type="match status" value="2"/>
</dbReference>
<accession>A0A9X3F5D7</accession>
<reference evidence="9" key="1">
    <citation type="submission" date="2022-11" db="EMBL/GenBank/DDBJ databases">
        <title>Marilongibacter aestuarii gen. nov., sp. nov., isolated from tidal flat sediment.</title>
        <authorList>
            <person name="Jiayan W."/>
        </authorList>
    </citation>
    <scope>NUCLEOTIDE SEQUENCE</scope>
    <source>
        <strain evidence="9">Z1-6</strain>
    </source>
</reference>
<dbReference type="Pfam" id="PF12704">
    <property type="entry name" value="MacB_PCD"/>
    <property type="match status" value="2"/>
</dbReference>
<evidence type="ECO:0000259" key="8">
    <source>
        <dbReference type="Pfam" id="PF12704"/>
    </source>
</evidence>
<name>A0A9X3F5D7_9BACT</name>
<comment type="caution">
    <text evidence="9">The sequence shown here is derived from an EMBL/GenBank/DDBJ whole genome shotgun (WGS) entry which is preliminary data.</text>
</comment>
<protein>
    <submittedName>
        <fullName evidence="9">ABC transporter permease</fullName>
    </submittedName>
</protein>
<keyword evidence="10" id="KW-1185">Reference proteome</keyword>
<evidence type="ECO:0000256" key="2">
    <source>
        <dbReference type="ARBA" id="ARBA00022475"/>
    </source>
</evidence>
<dbReference type="GO" id="GO:0005886">
    <property type="term" value="C:plasma membrane"/>
    <property type="evidence" value="ECO:0007669"/>
    <property type="project" value="UniProtKB-SubCell"/>
</dbReference>
<feature type="domain" description="MacB-like periplasmic core" evidence="8">
    <location>
        <begin position="20"/>
        <end position="244"/>
    </location>
</feature>
<dbReference type="EMBL" id="JAPOHD010000005">
    <property type="protein sequence ID" value="MCY1719261.1"/>
    <property type="molecule type" value="Genomic_DNA"/>
</dbReference>
<feature type="transmembrane region" description="Helical" evidence="6">
    <location>
        <begin position="754"/>
        <end position="775"/>
    </location>
</feature>
<feature type="transmembrane region" description="Helical" evidence="6">
    <location>
        <begin position="669"/>
        <end position="693"/>
    </location>
</feature>
<feature type="domain" description="MacB-like periplasmic core" evidence="8">
    <location>
        <begin position="458"/>
        <end position="606"/>
    </location>
</feature>
<dbReference type="AlphaFoldDB" id="A0A9X3F5D7"/>
<feature type="domain" description="ABC3 transporter permease C-terminal" evidence="7">
    <location>
        <begin position="671"/>
        <end position="782"/>
    </location>
</feature>
<evidence type="ECO:0000256" key="4">
    <source>
        <dbReference type="ARBA" id="ARBA00022989"/>
    </source>
</evidence>
<feature type="domain" description="ABC3 transporter permease C-terminal" evidence="7">
    <location>
        <begin position="284"/>
        <end position="397"/>
    </location>
</feature>
<dbReference type="Proteomes" id="UP001145087">
    <property type="component" value="Unassembled WGS sequence"/>
</dbReference>
<dbReference type="GO" id="GO:0022857">
    <property type="term" value="F:transmembrane transporter activity"/>
    <property type="evidence" value="ECO:0007669"/>
    <property type="project" value="TreeGrafter"/>
</dbReference>
<dbReference type="PANTHER" id="PTHR30572:SF18">
    <property type="entry name" value="ABC-TYPE MACROLIDE FAMILY EXPORT SYSTEM PERMEASE COMPONENT 2"/>
    <property type="match status" value="1"/>
</dbReference>
<feature type="transmembrane region" description="Helical" evidence="6">
    <location>
        <begin position="722"/>
        <end position="742"/>
    </location>
</feature>
<evidence type="ECO:0000256" key="5">
    <source>
        <dbReference type="ARBA" id="ARBA00023136"/>
    </source>
</evidence>
<dbReference type="InterPro" id="IPR003838">
    <property type="entry name" value="ABC3_permease_C"/>
</dbReference>
<evidence type="ECO:0000256" key="1">
    <source>
        <dbReference type="ARBA" id="ARBA00004651"/>
    </source>
</evidence>
<organism evidence="9 10">
    <name type="scientific">Draconibacterium aestuarii</name>
    <dbReference type="NCBI Taxonomy" id="2998507"/>
    <lineage>
        <taxon>Bacteria</taxon>
        <taxon>Pseudomonadati</taxon>
        <taxon>Bacteroidota</taxon>
        <taxon>Bacteroidia</taxon>
        <taxon>Marinilabiliales</taxon>
        <taxon>Prolixibacteraceae</taxon>
        <taxon>Draconibacterium</taxon>
    </lineage>
</organism>
<dbReference type="InterPro" id="IPR050250">
    <property type="entry name" value="Macrolide_Exporter_MacB"/>
</dbReference>
<dbReference type="InterPro" id="IPR025857">
    <property type="entry name" value="MacB_PCD"/>
</dbReference>
<feature type="transmembrane region" description="Helical" evidence="6">
    <location>
        <begin position="325"/>
        <end position="351"/>
    </location>
</feature>
<evidence type="ECO:0000259" key="7">
    <source>
        <dbReference type="Pfam" id="PF02687"/>
    </source>
</evidence>
<feature type="transmembrane region" description="Helical" evidence="6">
    <location>
        <begin position="275"/>
        <end position="298"/>
    </location>
</feature>
<proteinExistence type="predicted"/>